<dbReference type="Pfam" id="PF11937">
    <property type="entry name" value="DUF3455"/>
    <property type="match status" value="1"/>
</dbReference>
<dbReference type="OrthoDB" id="1859733at2759"/>
<dbReference type="VEuPathDB" id="FungiDB:PC9H_005765"/>
<feature type="signal peptide" evidence="1">
    <location>
        <begin position="1"/>
        <end position="18"/>
    </location>
</feature>
<dbReference type="GeneID" id="59375583"/>
<keyword evidence="3" id="KW-1185">Reference proteome</keyword>
<protein>
    <recommendedName>
        <fullName evidence="4">Malate dehydrogenase</fullName>
    </recommendedName>
</protein>
<dbReference type="Proteomes" id="UP000623687">
    <property type="component" value="Unassembled WGS sequence"/>
</dbReference>
<comment type="caution">
    <text evidence="2">The sequence shown here is derived from an EMBL/GenBank/DDBJ whole genome shotgun (WGS) entry which is preliminary data.</text>
</comment>
<accession>A0A8H6ZX28</accession>
<reference evidence="2" key="1">
    <citation type="submission" date="2019-07" db="EMBL/GenBank/DDBJ databases">
        <authorList>
            <person name="Palmer J.M."/>
        </authorList>
    </citation>
    <scope>NUCLEOTIDE SEQUENCE</scope>
    <source>
        <strain evidence="2">PC9</strain>
    </source>
</reference>
<dbReference type="RefSeq" id="XP_036633827.1">
    <property type="nucleotide sequence ID" value="XM_036775325.1"/>
</dbReference>
<feature type="chain" id="PRO_5034349009" description="Malate dehydrogenase" evidence="1">
    <location>
        <begin position="19"/>
        <end position="231"/>
    </location>
</feature>
<dbReference type="EMBL" id="JACETU010000003">
    <property type="protein sequence ID" value="KAF7433800.1"/>
    <property type="molecule type" value="Genomic_DNA"/>
</dbReference>
<dbReference type="AlphaFoldDB" id="A0A8H6ZX28"/>
<keyword evidence="1" id="KW-0732">Signal</keyword>
<dbReference type="InterPro" id="IPR021851">
    <property type="entry name" value="DUF3455"/>
</dbReference>
<evidence type="ECO:0000256" key="1">
    <source>
        <dbReference type="SAM" id="SignalP"/>
    </source>
</evidence>
<name>A0A8H6ZX28_PLEOS</name>
<organism evidence="2 3">
    <name type="scientific">Pleurotus ostreatus</name>
    <name type="common">Oyster mushroom</name>
    <name type="synonym">White-rot fungus</name>
    <dbReference type="NCBI Taxonomy" id="5322"/>
    <lineage>
        <taxon>Eukaryota</taxon>
        <taxon>Fungi</taxon>
        <taxon>Dikarya</taxon>
        <taxon>Basidiomycota</taxon>
        <taxon>Agaricomycotina</taxon>
        <taxon>Agaricomycetes</taxon>
        <taxon>Agaricomycetidae</taxon>
        <taxon>Agaricales</taxon>
        <taxon>Pleurotineae</taxon>
        <taxon>Pleurotaceae</taxon>
        <taxon>Pleurotus</taxon>
    </lineage>
</organism>
<dbReference type="PANTHER" id="PTHR35567:SF1">
    <property type="entry name" value="CONSERVED FUNGAL PROTEIN (AFU_ORTHOLOGUE AFUA_1G14230)"/>
    <property type="match status" value="1"/>
</dbReference>
<sequence>MVVFSLISLLFATSNVFAAPGNTERSCNISNAKLTLPRNQTALTNPSFPPAFITVALGVQNYTCTDAGTFTSVGAVAELFDISCLFGTSSFDTIQDRFFTIWSQLPNNVPASSVVTLFGLDRTLTNVGEHYFITNPITGSGLSPKWDFTSRGATSGNRNAFVVGARAGGLPAPTGPQDIDWLQLTRVQGSLADEVFRVDTRGGQPPASCTPGSPLITVKYTSKYWLFGGSI</sequence>
<evidence type="ECO:0008006" key="4">
    <source>
        <dbReference type="Google" id="ProtNLM"/>
    </source>
</evidence>
<evidence type="ECO:0000313" key="2">
    <source>
        <dbReference type="EMBL" id="KAF7433800.1"/>
    </source>
</evidence>
<dbReference type="PANTHER" id="PTHR35567">
    <property type="entry name" value="MALATE DEHYDROGENASE (AFU_ORTHOLOGUE AFUA_2G13800)"/>
    <property type="match status" value="1"/>
</dbReference>
<evidence type="ECO:0000313" key="3">
    <source>
        <dbReference type="Proteomes" id="UP000623687"/>
    </source>
</evidence>
<proteinExistence type="predicted"/>
<gene>
    <name evidence="2" type="ORF">PC9H_005765</name>
</gene>